<dbReference type="AlphaFoldDB" id="A0A6A7Y616"/>
<dbReference type="InterPro" id="IPR015813">
    <property type="entry name" value="Pyrv/PenolPyrv_kinase-like_dom"/>
</dbReference>
<evidence type="ECO:0000313" key="1">
    <source>
        <dbReference type="EMBL" id="MQT14226.1"/>
    </source>
</evidence>
<dbReference type="Pfam" id="PF13714">
    <property type="entry name" value="PEP_mutase"/>
    <property type="match status" value="1"/>
</dbReference>
<dbReference type="CDD" id="cd00377">
    <property type="entry name" value="ICL_PEPM"/>
    <property type="match status" value="1"/>
</dbReference>
<dbReference type="PANTHER" id="PTHR42905:SF16">
    <property type="entry name" value="CARBOXYPHOSPHONOENOLPYRUVATE PHOSPHONOMUTASE-LIKE PROTEIN (AFU_ORTHOLOGUE AFUA_5G07230)"/>
    <property type="match status" value="1"/>
</dbReference>
<dbReference type="InterPro" id="IPR039556">
    <property type="entry name" value="ICL/PEPM"/>
</dbReference>
<sequence length="324" mass="34198">MCGRGGPASLWGGADRANRIDGSARWRAFLFCSHILIWVVQAREGLLSEQNAKYERFKALHEAGPPFVMPNPWDAGSARLLASLGFEALATTSAGYAFSKGKLDSAASLGRDEILVNATEIVSAVDLPVSADLENGFGASPQTCAKTIRRACEIGLVGGSIEDATGDPRHPIYDFDHAVDRVRAAADAARNLPFLLTARAENFLCDKPDIDDTIARLQAFSAAGADVLYAPGLPSLEAIRSVCRAVDKPVNVVMGLRGPQISVADLAEAGVRRVSVGGSFARAALGALMRAAEEVKATGTFSYAAEALPTSLITRLMTERPPSA</sequence>
<dbReference type="InterPro" id="IPR040442">
    <property type="entry name" value="Pyrv_kinase-like_dom_sf"/>
</dbReference>
<proteinExistence type="predicted"/>
<dbReference type="Proteomes" id="UP000332515">
    <property type="component" value="Unassembled WGS sequence"/>
</dbReference>
<evidence type="ECO:0000313" key="2">
    <source>
        <dbReference type="Proteomes" id="UP000332515"/>
    </source>
</evidence>
<dbReference type="Gene3D" id="3.20.20.60">
    <property type="entry name" value="Phosphoenolpyruvate-binding domains"/>
    <property type="match status" value="1"/>
</dbReference>
<keyword evidence="1" id="KW-0670">Pyruvate</keyword>
<dbReference type="GO" id="GO:0016829">
    <property type="term" value="F:lyase activity"/>
    <property type="evidence" value="ECO:0007669"/>
    <property type="project" value="UniProtKB-KW"/>
</dbReference>
<keyword evidence="1" id="KW-0456">Lyase</keyword>
<keyword evidence="2" id="KW-1185">Reference proteome</keyword>
<dbReference type="Gene3D" id="6.10.250.2750">
    <property type="match status" value="1"/>
</dbReference>
<organism evidence="1 2">
    <name type="scientific">Segnochrobactrum spirostomi</name>
    <dbReference type="NCBI Taxonomy" id="2608987"/>
    <lineage>
        <taxon>Bacteria</taxon>
        <taxon>Pseudomonadati</taxon>
        <taxon>Pseudomonadota</taxon>
        <taxon>Alphaproteobacteria</taxon>
        <taxon>Hyphomicrobiales</taxon>
        <taxon>Segnochrobactraceae</taxon>
        <taxon>Segnochrobactrum</taxon>
    </lineage>
</organism>
<dbReference type="PANTHER" id="PTHR42905">
    <property type="entry name" value="PHOSPHOENOLPYRUVATE CARBOXYLASE"/>
    <property type="match status" value="1"/>
</dbReference>
<gene>
    <name evidence="1" type="ORF">F0357_16560</name>
</gene>
<dbReference type="EMBL" id="VWNA01000001">
    <property type="protein sequence ID" value="MQT14226.1"/>
    <property type="molecule type" value="Genomic_DNA"/>
</dbReference>
<accession>A0A6A7Y616</accession>
<comment type="caution">
    <text evidence="1">The sequence shown here is derived from an EMBL/GenBank/DDBJ whole genome shotgun (WGS) entry which is preliminary data.</text>
</comment>
<dbReference type="SUPFAM" id="SSF51621">
    <property type="entry name" value="Phosphoenolpyruvate/pyruvate domain"/>
    <property type="match status" value="1"/>
</dbReference>
<name>A0A6A7Y616_9HYPH</name>
<reference evidence="1 2" key="1">
    <citation type="submission" date="2019-09" db="EMBL/GenBank/DDBJ databases">
        <title>Segnochrobactrum spirostomi gen. nov., sp. nov., isolated from the ciliate Spirostomum cf. yagiui and description of a novel family, Segnochrobactraceae fam. nov. within the order Rhizobiales of the class Alphaproteobacteria.</title>
        <authorList>
            <person name="Akter S."/>
            <person name="Shazib S.U.A."/>
            <person name="Shin M.K."/>
        </authorList>
    </citation>
    <scope>NUCLEOTIDE SEQUENCE [LARGE SCALE GENOMIC DNA]</scope>
    <source>
        <strain evidence="1 2">Sp-1</strain>
    </source>
</reference>
<protein>
    <submittedName>
        <fullName evidence="1">Isocitrate lyase/phosphoenolpyruvate mutase family protein</fullName>
    </submittedName>
</protein>